<keyword evidence="2" id="KW-1185">Reference proteome</keyword>
<accession>A0A0M3IMF0</accession>
<name>A0A0M3IMF0_ASCLU</name>
<feature type="chain" id="PRO_5005657319" evidence="1">
    <location>
        <begin position="23"/>
        <end position="97"/>
    </location>
</feature>
<feature type="signal peptide" evidence="1">
    <location>
        <begin position="1"/>
        <end position="22"/>
    </location>
</feature>
<keyword evidence="1" id="KW-0732">Signal</keyword>
<dbReference type="Proteomes" id="UP000036681">
    <property type="component" value="Unplaced"/>
</dbReference>
<dbReference type="AlphaFoldDB" id="A0A0M3IMF0"/>
<reference evidence="3" key="1">
    <citation type="submission" date="2017-02" db="UniProtKB">
        <authorList>
            <consortium name="WormBaseParasite"/>
        </authorList>
    </citation>
    <scope>IDENTIFICATION</scope>
</reference>
<dbReference type="WBParaSite" id="ALUE_0001992801-mRNA-1">
    <property type="protein sequence ID" value="ALUE_0001992801-mRNA-1"/>
    <property type="gene ID" value="ALUE_0001992801"/>
</dbReference>
<organism evidence="2 3">
    <name type="scientific">Ascaris lumbricoides</name>
    <name type="common">Giant roundworm</name>
    <dbReference type="NCBI Taxonomy" id="6252"/>
    <lineage>
        <taxon>Eukaryota</taxon>
        <taxon>Metazoa</taxon>
        <taxon>Ecdysozoa</taxon>
        <taxon>Nematoda</taxon>
        <taxon>Chromadorea</taxon>
        <taxon>Rhabditida</taxon>
        <taxon>Spirurina</taxon>
        <taxon>Ascaridomorpha</taxon>
        <taxon>Ascaridoidea</taxon>
        <taxon>Ascarididae</taxon>
        <taxon>Ascaris</taxon>
    </lineage>
</organism>
<evidence type="ECO:0000256" key="1">
    <source>
        <dbReference type="SAM" id="SignalP"/>
    </source>
</evidence>
<evidence type="ECO:0000313" key="2">
    <source>
        <dbReference type="Proteomes" id="UP000036681"/>
    </source>
</evidence>
<sequence>MVNVITLFTVLLLFKLSMITKTFDIAYYDDHDDDHSHESYYHGGHGRGYHPYSGGNYYRYYAGGYHPAAYRAWRGMHTGSAVGAGIGELIGLVGKKK</sequence>
<evidence type="ECO:0000313" key="3">
    <source>
        <dbReference type="WBParaSite" id="ALUE_0001992801-mRNA-1"/>
    </source>
</evidence>
<proteinExistence type="predicted"/>
<protein>
    <submittedName>
        <fullName evidence="3">Uncharacterized protein</fullName>
    </submittedName>
</protein>